<evidence type="ECO:0000256" key="3">
    <source>
        <dbReference type="PROSITE-ProRule" id="PRU00332"/>
    </source>
</evidence>
<dbReference type="Pfam" id="PF26088">
    <property type="entry name" value="RRM_LARP4"/>
    <property type="match status" value="1"/>
</dbReference>
<feature type="compositionally biased region" description="Low complexity" evidence="4">
    <location>
        <begin position="698"/>
        <end position="713"/>
    </location>
</feature>
<dbReference type="Proteomes" id="UP000438429">
    <property type="component" value="Unassembled WGS sequence"/>
</dbReference>
<proteinExistence type="predicted"/>
<dbReference type="InterPro" id="IPR006630">
    <property type="entry name" value="La_HTH"/>
</dbReference>
<dbReference type="PANTHER" id="PTHR22792">
    <property type="entry name" value="LUPUS LA PROTEIN-RELATED"/>
    <property type="match status" value="1"/>
</dbReference>
<protein>
    <recommendedName>
        <fullName evidence="5">HTH La-type RNA-binding domain-containing protein</fullName>
    </recommendedName>
</protein>
<evidence type="ECO:0000313" key="6">
    <source>
        <dbReference type="EMBL" id="KAF0028553.1"/>
    </source>
</evidence>
<sequence>MTSCQYQLCPADLQAGEKMGCCFSKELNPDGPPSERSSLLQPPLHNGLTEVTEQVRQHAAAVAQHVCLEGEETSVPGGPARRTTLEHEARIPGLDDKVCTWVAVAGRDSETCRVGDLKPVEEKEAIIITTSTNIHSNRDTEAGVLHTPRPSCEPAPYMEVLTQSPVRQKILENARALWVNQLPEGHKPARCLSAPTRLPTASVAVSEVSGDQLASVCRGTQRDHPEAVHEDEEGDDEGDDEVGVVTTLCQGFETRTRSFYSICSIDADDLEHDQDHIRSQTAGATRAPGTAEAGTAALPRTAESPVHSQSLTEVSAVLQTYVTQSNTTCQSRDAKEATSAQLHSAEQSSTILSHKSLSGEETAASPHPVIPPQLVDSPPDPPPPLGRQIQAEDPQVSAPHSPRPRDSDCPIAAKADESEDDMTSACEEEEEDTVVTEESVHLEDHRAAEDRSVDEKLVHGSQPAAEPDSPSSSELDLTRLHEEESDEDEPSLQFITVPVSITGEEGDVVHCGTADTTLTEVTSVSTISTASLPLAELAAFPRHAHSTNLSDLAETASRQFDSSYKVDVNSNDQTLVLSRVEPWNQDDQPAFTGCDHVDAGLDYCDIQTHGSDGEVASGSEVPVSRGDAQAVETPDPEFHVVTEDLTETGPKASHLEKSDERCDERRDDCAATGSGPEVAECQRCLTQPPPPPANDELSVVVCSSTSSSPRTSSQEAEQTFCESSQIQVNPLEKLSASECGGEEEMSATQASQVCPFSVSANRESPPSHEPPEMLTSSSVFSDCVSSRLDVEGGDTAECLPQSGGPSAGHDPEEVNEMKTLEEERTTADDNISPGTPETPCESAEVHADTSAFDMYTIPGDCSCQDDRTLVSDRRGVDPGQIDVHASTPSYEIHFHSDGLPSSSAEEGEREGGMREMVSELLGEDAGASVCRLYPQPWIRLGVEDSCGGWAWGALGAQEEGESGTGGADEDAEQLPASVSELQPSMALLGAYPYSTVMPQGSCVWDWHSDCTQPALVAAPSLNPEAEVWTNQSYDLEVHGAAHQAQTPWLQLSDNMMTNHEGFLSQFQLENMSLVEADPGPLEYQTLTTDEAPVVNGESSYPPVTEEMREELRTVLEFCLTRQHLGSDLYLTSQMDGDQYVPIATLASLDKIKTLSTDLDLISDILTCLPLPLVQVAPCGQKEVEALFDGDDLPEFLSCEFVSNDNWFVTFKSEADAQQVYKYLREDVRLFKGKPLMVRIKAKTMTVPSYAPKNGYSLQTPLEQCGDHFASYCPTATTYQHPPPYDFTNKTWDASVFHKHAAERKRPEEEGEPEVVVGQSCFTKSTKSAFASSSSSRARADELPSPRSGKRWQHSKCTRSTGSSRQQQQQHNVPGP</sequence>
<dbReference type="PROSITE" id="PS50961">
    <property type="entry name" value="HTH_LA"/>
    <property type="match status" value="1"/>
</dbReference>
<feature type="compositionally biased region" description="Basic and acidic residues" evidence="4">
    <location>
        <begin position="438"/>
        <end position="458"/>
    </location>
</feature>
<dbReference type="GO" id="GO:0045727">
    <property type="term" value="P:positive regulation of translation"/>
    <property type="evidence" value="ECO:0007669"/>
    <property type="project" value="TreeGrafter"/>
</dbReference>
<feature type="region of interest" description="Disordered" evidence="4">
    <location>
        <begin position="649"/>
        <end position="723"/>
    </location>
</feature>
<evidence type="ECO:0000313" key="7">
    <source>
        <dbReference type="Proteomes" id="UP000438429"/>
    </source>
</evidence>
<feature type="region of interest" description="Disordered" evidence="4">
    <location>
        <begin position="793"/>
        <end position="841"/>
    </location>
</feature>
<dbReference type="GO" id="GO:0003730">
    <property type="term" value="F:mRNA 3'-UTR binding"/>
    <property type="evidence" value="ECO:0007669"/>
    <property type="project" value="TreeGrafter"/>
</dbReference>
<dbReference type="SMART" id="SM00715">
    <property type="entry name" value="LA"/>
    <property type="match status" value="1"/>
</dbReference>
<dbReference type="InterPro" id="IPR058699">
    <property type="entry name" value="RRM_LARP4/4B"/>
</dbReference>
<feature type="region of interest" description="Disordered" evidence="4">
    <location>
        <begin position="886"/>
        <end position="909"/>
    </location>
</feature>
<accession>A0A6A4S2I0</accession>
<dbReference type="GO" id="GO:0005829">
    <property type="term" value="C:cytosol"/>
    <property type="evidence" value="ECO:0007669"/>
    <property type="project" value="TreeGrafter"/>
</dbReference>
<dbReference type="InterPro" id="IPR036388">
    <property type="entry name" value="WH-like_DNA-bd_sf"/>
</dbReference>
<feature type="compositionally biased region" description="Acidic residues" evidence="4">
    <location>
        <begin position="229"/>
        <end position="241"/>
    </location>
</feature>
<evidence type="ECO:0000259" key="5">
    <source>
        <dbReference type="PROSITE" id="PS50961"/>
    </source>
</evidence>
<dbReference type="Pfam" id="PF05383">
    <property type="entry name" value="La"/>
    <property type="match status" value="1"/>
</dbReference>
<dbReference type="InterPro" id="IPR045180">
    <property type="entry name" value="La_dom_prot"/>
</dbReference>
<gene>
    <name evidence="6" type="ORF">F2P81_019640</name>
</gene>
<feature type="region of interest" description="Disordered" evidence="4">
    <location>
        <begin position="1327"/>
        <end position="1375"/>
    </location>
</feature>
<feature type="compositionally biased region" description="Basic and acidic residues" evidence="4">
    <location>
        <begin position="809"/>
        <end position="827"/>
    </location>
</feature>
<feature type="compositionally biased region" description="Polar residues" evidence="4">
    <location>
        <begin position="714"/>
        <end position="723"/>
    </location>
</feature>
<feature type="compositionally biased region" description="Acidic residues" evidence="4">
    <location>
        <begin position="417"/>
        <end position="435"/>
    </location>
</feature>
<reference evidence="6 7" key="1">
    <citation type="submission" date="2019-06" db="EMBL/GenBank/DDBJ databases">
        <title>Draft genomes of female and male turbot (Scophthalmus maximus).</title>
        <authorList>
            <person name="Xu H."/>
            <person name="Xu X.-W."/>
            <person name="Shao C."/>
            <person name="Chen S."/>
        </authorList>
    </citation>
    <scope>NUCLEOTIDE SEQUENCE [LARGE SCALE GENOMIC DNA]</scope>
    <source>
        <strain evidence="6">Ysfricsl-2016a</strain>
        <tissue evidence="6">Blood</tissue>
    </source>
</reference>
<keyword evidence="2 3" id="KW-0694">RNA-binding</keyword>
<evidence type="ECO:0000256" key="4">
    <source>
        <dbReference type="SAM" id="MobiDB-lite"/>
    </source>
</evidence>
<feature type="compositionally biased region" description="Basic residues" evidence="4">
    <location>
        <begin position="1347"/>
        <end position="1356"/>
    </location>
</feature>
<keyword evidence="1" id="KW-0597">Phosphoprotein</keyword>
<dbReference type="InterPro" id="IPR036390">
    <property type="entry name" value="WH_DNA-bd_sf"/>
</dbReference>
<dbReference type="GO" id="GO:0010494">
    <property type="term" value="C:cytoplasmic stress granule"/>
    <property type="evidence" value="ECO:0007669"/>
    <property type="project" value="TreeGrafter"/>
</dbReference>
<feature type="region of interest" description="Disordered" evidence="4">
    <location>
        <begin position="332"/>
        <end position="490"/>
    </location>
</feature>
<dbReference type="Gene3D" id="1.10.10.10">
    <property type="entry name" value="Winged helix-like DNA-binding domain superfamily/Winged helix DNA-binding domain"/>
    <property type="match status" value="1"/>
</dbReference>
<dbReference type="PANTHER" id="PTHR22792:SF43">
    <property type="entry name" value="LA-RELATED PROTEIN 4B"/>
    <property type="match status" value="1"/>
</dbReference>
<feature type="domain" description="HTH La-type RNA-binding" evidence="5">
    <location>
        <begin position="1101"/>
        <end position="1194"/>
    </location>
</feature>
<comment type="caution">
    <text evidence="6">The sequence shown here is derived from an EMBL/GenBank/DDBJ whole genome shotgun (WGS) entry which is preliminary data.</text>
</comment>
<feature type="region of interest" description="Disordered" evidence="4">
    <location>
        <begin position="216"/>
        <end position="241"/>
    </location>
</feature>
<feature type="compositionally biased region" description="Low complexity" evidence="4">
    <location>
        <begin position="464"/>
        <end position="475"/>
    </location>
</feature>
<feature type="compositionally biased region" description="Basic and acidic residues" evidence="4">
    <location>
        <begin position="653"/>
        <end position="669"/>
    </location>
</feature>
<feature type="region of interest" description="Disordered" evidence="4">
    <location>
        <begin position="757"/>
        <end position="777"/>
    </location>
</feature>
<feature type="compositionally biased region" description="Low complexity" evidence="4">
    <location>
        <begin position="1327"/>
        <end position="1336"/>
    </location>
</feature>
<evidence type="ECO:0000256" key="1">
    <source>
        <dbReference type="ARBA" id="ARBA00022553"/>
    </source>
</evidence>
<feature type="region of interest" description="Disordered" evidence="4">
    <location>
        <begin position="1300"/>
        <end position="1319"/>
    </location>
</feature>
<dbReference type="EMBL" id="VEVO01000017">
    <property type="protein sequence ID" value="KAF0028553.1"/>
    <property type="molecule type" value="Genomic_DNA"/>
</dbReference>
<organism evidence="6 7">
    <name type="scientific">Scophthalmus maximus</name>
    <name type="common">Turbot</name>
    <name type="synonym">Psetta maxima</name>
    <dbReference type="NCBI Taxonomy" id="52904"/>
    <lineage>
        <taxon>Eukaryota</taxon>
        <taxon>Metazoa</taxon>
        <taxon>Chordata</taxon>
        <taxon>Craniata</taxon>
        <taxon>Vertebrata</taxon>
        <taxon>Euteleostomi</taxon>
        <taxon>Actinopterygii</taxon>
        <taxon>Neopterygii</taxon>
        <taxon>Teleostei</taxon>
        <taxon>Neoteleostei</taxon>
        <taxon>Acanthomorphata</taxon>
        <taxon>Carangaria</taxon>
        <taxon>Pleuronectiformes</taxon>
        <taxon>Pleuronectoidei</taxon>
        <taxon>Scophthalmidae</taxon>
        <taxon>Scophthalmus</taxon>
    </lineage>
</organism>
<evidence type="ECO:0000256" key="2">
    <source>
        <dbReference type="ARBA" id="ARBA00022884"/>
    </source>
</evidence>
<feature type="compositionally biased region" description="Polar residues" evidence="4">
    <location>
        <begin position="338"/>
        <end position="356"/>
    </location>
</feature>
<dbReference type="SUPFAM" id="SSF46785">
    <property type="entry name" value="Winged helix' DNA-binding domain"/>
    <property type="match status" value="1"/>
</dbReference>
<name>A0A6A4S2I0_SCOMX</name>